<feature type="zinc finger region" description="TRAF-type" evidence="6">
    <location>
        <begin position="778"/>
        <end position="819"/>
    </location>
</feature>
<evidence type="ECO:0000256" key="2">
    <source>
        <dbReference type="ARBA" id="ARBA00012180"/>
    </source>
</evidence>
<reference evidence="10" key="1">
    <citation type="submission" date="2022-01" db="EMBL/GenBank/DDBJ databases">
        <authorList>
            <person name="Braso-Vives M."/>
        </authorList>
    </citation>
    <scope>NUCLEOTIDE SEQUENCE</scope>
</reference>
<evidence type="ECO:0000256" key="1">
    <source>
        <dbReference type="ARBA" id="ARBA00010879"/>
    </source>
</evidence>
<evidence type="ECO:0000256" key="6">
    <source>
        <dbReference type="PROSITE-ProRule" id="PRU00207"/>
    </source>
</evidence>
<comment type="similarity">
    <text evidence="1">Belongs to the beta type-B retroviral polymerase family. HERV class-II K(HML-2) pol subfamily.</text>
</comment>
<keyword evidence="5 6" id="KW-0862">Zinc</keyword>
<dbReference type="PROSITE" id="PS50888">
    <property type="entry name" value="BHLH"/>
    <property type="match status" value="1"/>
</dbReference>
<keyword evidence="4 6" id="KW-0863">Zinc-finger</keyword>
<dbReference type="InterPro" id="IPR011598">
    <property type="entry name" value="bHLH_dom"/>
</dbReference>
<dbReference type="InterPro" id="IPR013083">
    <property type="entry name" value="Znf_RING/FYVE/PHD"/>
</dbReference>
<feature type="domain" description="TRAF-type" evidence="8">
    <location>
        <begin position="778"/>
        <end position="819"/>
    </location>
</feature>
<gene>
    <name evidence="10" type="primary">TRAF3</name>
    <name evidence="10" type="ORF">BLAG_LOCUS26244</name>
</gene>
<evidence type="ECO:0000256" key="3">
    <source>
        <dbReference type="ARBA" id="ARBA00022723"/>
    </source>
</evidence>
<dbReference type="OrthoDB" id="10057690at2759"/>
<dbReference type="SUPFAM" id="SSF56672">
    <property type="entry name" value="DNA/RNA polymerases"/>
    <property type="match status" value="1"/>
</dbReference>
<dbReference type="InterPro" id="IPR008042">
    <property type="entry name" value="Retrotrans_Pao"/>
</dbReference>
<evidence type="ECO:0000313" key="10">
    <source>
        <dbReference type="EMBL" id="CAH1277471.1"/>
    </source>
</evidence>
<dbReference type="InterPro" id="IPR000477">
    <property type="entry name" value="RT_dom"/>
</dbReference>
<dbReference type="Pfam" id="PF00078">
    <property type="entry name" value="RVT_1"/>
    <property type="match status" value="1"/>
</dbReference>
<keyword evidence="11" id="KW-1185">Reference proteome</keyword>
<dbReference type="Gene3D" id="4.10.280.10">
    <property type="entry name" value="Helix-loop-helix DNA-binding domain"/>
    <property type="match status" value="1"/>
</dbReference>
<dbReference type="GO" id="GO:0046983">
    <property type="term" value="F:protein dimerization activity"/>
    <property type="evidence" value="ECO:0007669"/>
    <property type="project" value="InterPro"/>
</dbReference>
<dbReference type="SUPFAM" id="SSF49599">
    <property type="entry name" value="TRAF domain-like"/>
    <property type="match status" value="1"/>
</dbReference>
<sequence length="1065" mass="122700">MEQLHDERKEATERELNRQKIIKQAFGDLRTLTHPMENEDTVSRINILTAAIQRITDLQRTLTTAHRASDDKNVNRITLEQQLTEYFNNDFSETREDKKEMSVEDKKFMNIVSKGTNKNNGHYQVPLPFKNGRPKLPNNKQIALQRAQHVRRKMMRNESFQQEYTRFMEKIIDKGYAEKVPTEQLQAEDGQVWYVPHHGVYHPQKGKIRVVFDCAASYAGTSLNKELLQGPDLTNTLLGVLTRFRQEPVVLMADIEAMFSQVKVPSEDRDYQRFMWWPEGDINEPLEEYRMTVHVFGATSSPSCANYALKRIAEDFKGQYNEEVLNALKEDFYVDDLLKAMPTDKQGQCFANEMREACATGGFRLTKWVSNCREVLKTVPTAEMSEEVKDLDLDLDKMPVERTLGMLWNVQTDMLGFRNVDKDKPATKRGILSTVSSMYDPLGLIAPATLHPKLILQDLCREKKTWDERIPEKHVKSWQKWEAELPLLSRRFEVDRCVKPVGFGDPTSVQLHHFADASESGYGTASYIRLENQDGRVHCALLMGKARVAPLKKVTIPRLELNAAVVAVRVDSMLKRELDLKTTRREDFIDNSRWVNGPQFLWGPKSEWPQLPEGLQEPPQRDPEVKVNAIQTKEPMQSKNPMDALIGHYSSWYRLKKAVAWIAKVKQALKQKIINEEEITGHLEVGESCCIWLCADFVPRVDRCPTCRREFRHVSVREHMETRRRVGQISAECKSCKDFKGTVEEVIQHKRNVCGRQAVYCCWNGCTKTIQRRFLRPHEDSCDHREVSCECGHKTTNLDLEKHRDTDCTTHRIKCPVGCGMTIRRLIYEDNSGQKNMNTVLQMPKNQAFQKESHARRQEVDKKWLRVKDKFQISDSAIHEIRMLAQERVPPLYIIQEERKELQMRMRPNFIHLDPSARKYMRPAKNDIGVVPQAYVIAKNSHVVKGSDGKASLIAVGSGNDSDVLFALAYATEFDYHVNPQESLVYCSGIAYRVLWFAHSYEPQVGQDKLAERRVHCCMLLRAGTALPRGNNIDPPFSETRPVSVPRVPLLSRLETPHGTEGKKR</sequence>
<accession>A0A8S4MPT1</accession>
<evidence type="ECO:0000256" key="5">
    <source>
        <dbReference type="ARBA" id="ARBA00022833"/>
    </source>
</evidence>
<evidence type="ECO:0000256" key="4">
    <source>
        <dbReference type="ARBA" id="ARBA00022771"/>
    </source>
</evidence>
<dbReference type="EC" id="3.1.26.4" evidence="2"/>
<dbReference type="InterPro" id="IPR001293">
    <property type="entry name" value="Znf_TRAF"/>
</dbReference>
<dbReference type="InterPro" id="IPR036638">
    <property type="entry name" value="HLH_DNA-bd_sf"/>
</dbReference>
<dbReference type="Gene3D" id="3.10.10.10">
    <property type="entry name" value="HIV Type 1 Reverse Transcriptase, subunit A, domain 1"/>
    <property type="match status" value="1"/>
</dbReference>
<dbReference type="InterPro" id="IPR043502">
    <property type="entry name" value="DNA/RNA_pol_sf"/>
</dbReference>
<dbReference type="CDD" id="cd01644">
    <property type="entry name" value="RT_pepA17"/>
    <property type="match status" value="1"/>
</dbReference>
<evidence type="ECO:0000259" key="9">
    <source>
        <dbReference type="PROSITE" id="PS50888"/>
    </source>
</evidence>
<name>A0A8S4MPT1_BRALA</name>
<dbReference type="Gene3D" id="3.30.40.10">
    <property type="entry name" value="Zinc/RING finger domain, C3HC4 (zinc finger)"/>
    <property type="match status" value="1"/>
</dbReference>
<dbReference type="SUPFAM" id="SSF47459">
    <property type="entry name" value="HLH, helix-loop-helix DNA-binding domain"/>
    <property type="match status" value="1"/>
</dbReference>
<evidence type="ECO:0000313" key="11">
    <source>
        <dbReference type="Proteomes" id="UP000838412"/>
    </source>
</evidence>
<feature type="compositionally biased region" description="Polar residues" evidence="7">
    <location>
        <begin position="113"/>
        <end position="122"/>
    </location>
</feature>
<evidence type="ECO:0000256" key="7">
    <source>
        <dbReference type="SAM" id="MobiDB-lite"/>
    </source>
</evidence>
<dbReference type="InterPro" id="IPR043128">
    <property type="entry name" value="Rev_trsase/Diguanyl_cyclase"/>
</dbReference>
<dbReference type="PANTHER" id="PTHR47331:SF1">
    <property type="entry name" value="GAG-LIKE PROTEIN"/>
    <property type="match status" value="1"/>
</dbReference>
<evidence type="ECO:0000259" key="8">
    <source>
        <dbReference type="PROSITE" id="PS50145"/>
    </source>
</evidence>
<organism evidence="10 11">
    <name type="scientific">Branchiostoma lanceolatum</name>
    <name type="common">Common lancelet</name>
    <name type="synonym">Amphioxus lanceolatum</name>
    <dbReference type="NCBI Taxonomy" id="7740"/>
    <lineage>
        <taxon>Eukaryota</taxon>
        <taxon>Metazoa</taxon>
        <taxon>Chordata</taxon>
        <taxon>Cephalochordata</taxon>
        <taxon>Leptocardii</taxon>
        <taxon>Amphioxiformes</taxon>
        <taxon>Branchiostomatidae</taxon>
        <taxon>Branchiostoma</taxon>
    </lineage>
</organism>
<dbReference type="Proteomes" id="UP000838412">
    <property type="component" value="Unassembled WGS sequence"/>
</dbReference>
<dbReference type="PROSITE" id="PS50145">
    <property type="entry name" value="ZF_TRAF"/>
    <property type="match status" value="1"/>
</dbReference>
<dbReference type="PANTHER" id="PTHR47331">
    <property type="entry name" value="PHD-TYPE DOMAIN-CONTAINING PROTEIN"/>
    <property type="match status" value="1"/>
</dbReference>
<comment type="caution">
    <text evidence="10">The sequence shown here is derived from an EMBL/GenBank/DDBJ whole genome shotgun (WGS) entry which is preliminary data.</text>
</comment>
<protein>
    <recommendedName>
        <fullName evidence="2">ribonuclease H</fullName>
        <ecNumber evidence="2">3.1.26.4</ecNumber>
    </recommendedName>
</protein>
<dbReference type="GO" id="GO:0008270">
    <property type="term" value="F:zinc ion binding"/>
    <property type="evidence" value="ECO:0007669"/>
    <property type="project" value="UniProtKB-KW"/>
</dbReference>
<feature type="region of interest" description="Disordered" evidence="7">
    <location>
        <begin position="113"/>
        <end position="137"/>
    </location>
</feature>
<dbReference type="Gene3D" id="3.30.70.270">
    <property type="match status" value="1"/>
</dbReference>
<dbReference type="Pfam" id="PF00010">
    <property type="entry name" value="HLH"/>
    <property type="match status" value="1"/>
</dbReference>
<dbReference type="AlphaFoldDB" id="A0A8S4MPT1"/>
<keyword evidence="3 6" id="KW-0479">Metal-binding</keyword>
<dbReference type="EMBL" id="CAKMNS010000333">
    <property type="protein sequence ID" value="CAH1277471.1"/>
    <property type="molecule type" value="Genomic_DNA"/>
</dbReference>
<dbReference type="Pfam" id="PF05380">
    <property type="entry name" value="Peptidase_A17"/>
    <property type="match status" value="1"/>
</dbReference>
<feature type="domain" description="BHLH" evidence="9">
    <location>
        <begin position="6"/>
        <end position="58"/>
    </location>
</feature>
<proteinExistence type="inferred from homology"/>